<organism evidence="1 2">
    <name type="scientific">Limosilactobacillus albertensis</name>
    <dbReference type="NCBI Taxonomy" id="2759752"/>
    <lineage>
        <taxon>Bacteria</taxon>
        <taxon>Bacillati</taxon>
        <taxon>Bacillota</taxon>
        <taxon>Bacilli</taxon>
        <taxon>Lactobacillales</taxon>
        <taxon>Lactobacillaceae</taxon>
        <taxon>Limosilactobacillus</taxon>
    </lineage>
</organism>
<evidence type="ECO:0000313" key="1">
    <source>
        <dbReference type="EMBL" id="MBB1122500.1"/>
    </source>
</evidence>
<dbReference type="EMBL" id="JACIVD010000044">
    <property type="protein sequence ID" value="MBB1122500.1"/>
    <property type="molecule type" value="Genomic_DNA"/>
</dbReference>
<dbReference type="Proteomes" id="UP000547628">
    <property type="component" value="Unassembled WGS sequence"/>
</dbReference>
<proteinExistence type="predicted"/>
<comment type="caution">
    <text evidence="1">The sequence shown here is derived from an EMBL/GenBank/DDBJ whole genome shotgun (WGS) entry which is preliminary data.</text>
</comment>
<evidence type="ECO:0000313" key="2">
    <source>
        <dbReference type="Proteomes" id="UP000547628"/>
    </source>
</evidence>
<gene>
    <name evidence="1" type="ORF">H5S41_00770</name>
</gene>
<sequence>MNILIEIEQNLVKSGGLFEAEQIILKGVLELGQAIMQNFFNDFDRYNLPLEYPLVE</sequence>
<protein>
    <submittedName>
        <fullName evidence="1">Uncharacterized protein</fullName>
    </submittedName>
</protein>
<name>A0A839H2E4_9LACO</name>
<accession>A0A839H2E4</accession>
<dbReference type="AlphaFoldDB" id="A0A839H2E4"/>
<reference evidence="1 2" key="1">
    <citation type="submission" date="2020-07" db="EMBL/GenBank/DDBJ databases">
        <title>Description of Limosilactobacillus balticus sp. nov., Limosilactobacillus agrestis sp. nov., Limosilactobacillus albertensis sp. nov., Limosilactobacillus rudii sp. nov., Limosilactobacillus fastidiosus sp. nov., five novel Limosilactobacillus species isolated from the vertebrate gastrointestinal tract, and proposal of 6 subspecies of Limosilactobacillus reuteri adapted to the gastrointestinal tract of specific vertebrate hosts.</title>
        <authorList>
            <person name="Li F."/>
            <person name="Cheng C."/>
            <person name="Zheng J."/>
            <person name="Quevedo R.M."/>
            <person name="Li J."/>
            <person name="Roos S."/>
            <person name="Gaenzle M.G."/>
            <person name="Walter J."/>
        </authorList>
    </citation>
    <scope>NUCLEOTIDE SEQUENCE [LARGE SCALE GENOMIC DNA]</scope>
    <source>
        <strain evidence="1 2">Lr3000</strain>
    </source>
</reference>